<comment type="caution">
    <text evidence="7">The sequence shown here is derived from an EMBL/GenBank/DDBJ whole genome shotgun (WGS) entry which is preliminary data.</text>
</comment>
<dbReference type="Proteomes" id="UP000239494">
    <property type="component" value="Unassembled WGS sequence"/>
</dbReference>
<feature type="transmembrane region" description="Helical" evidence="6">
    <location>
        <begin position="295"/>
        <end position="314"/>
    </location>
</feature>
<comment type="subcellular location">
    <subcellularLocation>
        <location evidence="1">Cell membrane</location>
        <topology evidence="1">Multi-pass membrane protein</topology>
    </subcellularLocation>
</comment>
<feature type="transmembrane region" description="Helical" evidence="6">
    <location>
        <begin position="491"/>
        <end position="512"/>
    </location>
</feature>
<dbReference type="InterPro" id="IPR019108">
    <property type="entry name" value="Caa3_assmbl_CtaG-rel"/>
</dbReference>
<name>A0A2T0T6Z4_9PSEU</name>
<dbReference type="AlphaFoldDB" id="A0A2T0T6Z4"/>
<dbReference type="Pfam" id="PF09678">
    <property type="entry name" value="Caa3_CtaG"/>
    <property type="match status" value="1"/>
</dbReference>
<feature type="transmembrane region" description="Helical" evidence="6">
    <location>
        <begin position="199"/>
        <end position="217"/>
    </location>
</feature>
<proteinExistence type="predicted"/>
<feature type="transmembrane region" description="Helical" evidence="6">
    <location>
        <begin position="524"/>
        <end position="545"/>
    </location>
</feature>
<feature type="transmembrane region" description="Helical" evidence="6">
    <location>
        <begin position="573"/>
        <end position="594"/>
    </location>
</feature>
<keyword evidence="3 6" id="KW-0812">Transmembrane</keyword>
<evidence type="ECO:0000256" key="2">
    <source>
        <dbReference type="ARBA" id="ARBA00022475"/>
    </source>
</evidence>
<evidence type="ECO:0000256" key="4">
    <source>
        <dbReference type="ARBA" id="ARBA00022989"/>
    </source>
</evidence>
<sequence length="635" mass="66935">MGDATSTHVKVDRAALIGCGAGALGVVVVVLWAGDVHAVLGDSDPGRLASLLFGLVRSTADAAGVVAVGALAFAVFVVPAGRGEGLSADAFAAVRTASTAAAVWAAAALAAVPLSAGDASGLPPAVVWDNLAALVDATEEPKAWLLVVGAALVVAVGARVTLTWATAALWLVIATVGLLPPVIAGHVSVGAWHDVATNAMVWHVPAAGVWVGALVALRAFLRRPGSRDRELVLRRYRGLTLVCLGVLVLSGTVTGLVLARGAVDGYAVLLAVKVAVCGALLVLRRWWGARWPFAVELVVLGLAMAASVGLTHLVPPSYLADRPTVQETLLGYDLPAPPTIGAVLLDWRPDLLLGLGAVLLAVAYAIGVRALRRRGDAWRVGRTVAWLSGCLVVLATTSSGLGRYSPGTFSLHMVAHMSLTMLAPVLLVLGGPVTLALRTLPPGPRAWLLALTRSRAARLVGHPAVAAIVFVASFYLLYFSGLFGAAMPYHWAHQLMNLHFLLSGYAFYWLVIGVDRPPHPLPHLARLGLLFAVMPFHAFFGVILMSTRTVVAETYYRYLDLSWVPDLLTDQRLGGGIAWATGELPMLVVVVALLRQWAAADRREATRTDRRLDSGEDDRLDAYNAMLADLVERGH</sequence>
<gene>
    <name evidence="7" type="ORF">CLV43_105207</name>
</gene>
<feature type="transmembrane region" description="Helical" evidence="6">
    <location>
        <begin position="143"/>
        <end position="162"/>
    </location>
</feature>
<keyword evidence="4 6" id="KW-1133">Transmembrane helix</keyword>
<evidence type="ECO:0000256" key="6">
    <source>
        <dbReference type="SAM" id="Phobius"/>
    </source>
</evidence>
<feature type="transmembrane region" description="Helical" evidence="6">
    <location>
        <begin position="383"/>
        <end position="401"/>
    </location>
</feature>
<dbReference type="GO" id="GO:0005886">
    <property type="term" value="C:plasma membrane"/>
    <property type="evidence" value="ECO:0007669"/>
    <property type="project" value="UniProtKB-SubCell"/>
</dbReference>
<feature type="transmembrane region" description="Helical" evidence="6">
    <location>
        <begin position="413"/>
        <end position="438"/>
    </location>
</feature>
<feature type="transmembrane region" description="Helical" evidence="6">
    <location>
        <begin position="351"/>
        <end position="371"/>
    </location>
</feature>
<feature type="transmembrane region" description="Helical" evidence="6">
    <location>
        <begin position="90"/>
        <end position="112"/>
    </location>
</feature>
<evidence type="ECO:0000313" key="7">
    <source>
        <dbReference type="EMBL" id="PRY41449.1"/>
    </source>
</evidence>
<feature type="transmembrane region" description="Helical" evidence="6">
    <location>
        <begin position="238"/>
        <end position="259"/>
    </location>
</feature>
<evidence type="ECO:0000256" key="1">
    <source>
        <dbReference type="ARBA" id="ARBA00004651"/>
    </source>
</evidence>
<feature type="transmembrane region" description="Helical" evidence="6">
    <location>
        <begin position="54"/>
        <end position="78"/>
    </location>
</feature>
<dbReference type="OrthoDB" id="5241646at2"/>
<accession>A0A2T0T6Z4</accession>
<reference evidence="7 8" key="1">
    <citation type="submission" date="2018-03" db="EMBL/GenBank/DDBJ databases">
        <title>Genomic Encyclopedia of Archaeal and Bacterial Type Strains, Phase II (KMG-II): from individual species to whole genera.</title>
        <authorList>
            <person name="Goeker M."/>
        </authorList>
    </citation>
    <scope>NUCLEOTIDE SEQUENCE [LARGE SCALE GENOMIC DNA]</scope>
    <source>
        <strain evidence="7 8">DSM 44720</strain>
    </source>
</reference>
<keyword evidence="8" id="KW-1185">Reference proteome</keyword>
<feature type="transmembrane region" description="Helical" evidence="6">
    <location>
        <begin position="169"/>
        <end position="193"/>
    </location>
</feature>
<keyword evidence="5 6" id="KW-0472">Membrane</keyword>
<evidence type="ECO:0000313" key="8">
    <source>
        <dbReference type="Proteomes" id="UP000239494"/>
    </source>
</evidence>
<keyword evidence="2" id="KW-1003">Cell membrane</keyword>
<feature type="transmembrane region" description="Helical" evidence="6">
    <location>
        <begin position="459"/>
        <end position="479"/>
    </location>
</feature>
<feature type="transmembrane region" description="Helical" evidence="6">
    <location>
        <begin position="265"/>
        <end position="283"/>
    </location>
</feature>
<organism evidence="7 8">
    <name type="scientific">Umezawaea tangerina</name>
    <dbReference type="NCBI Taxonomy" id="84725"/>
    <lineage>
        <taxon>Bacteria</taxon>
        <taxon>Bacillati</taxon>
        <taxon>Actinomycetota</taxon>
        <taxon>Actinomycetes</taxon>
        <taxon>Pseudonocardiales</taxon>
        <taxon>Pseudonocardiaceae</taxon>
        <taxon>Umezawaea</taxon>
    </lineage>
</organism>
<evidence type="ECO:0000256" key="3">
    <source>
        <dbReference type="ARBA" id="ARBA00022692"/>
    </source>
</evidence>
<dbReference type="EMBL" id="PVTF01000005">
    <property type="protein sequence ID" value="PRY41449.1"/>
    <property type="molecule type" value="Genomic_DNA"/>
</dbReference>
<feature type="transmembrane region" description="Helical" evidence="6">
    <location>
        <begin position="14"/>
        <end position="34"/>
    </location>
</feature>
<evidence type="ECO:0000256" key="5">
    <source>
        <dbReference type="ARBA" id="ARBA00023136"/>
    </source>
</evidence>
<protein>
    <submittedName>
        <fullName evidence="7">Putative copper resistance protein D</fullName>
    </submittedName>
</protein>